<gene>
    <name evidence="1" type="ORF">DSM107014_13095</name>
</gene>
<proteinExistence type="predicted"/>
<accession>A0A941GXB7</accession>
<dbReference type="AlphaFoldDB" id="A0A941GXB7"/>
<evidence type="ECO:0000313" key="2">
    <source>
        <dbReference type="Proteomes" id="UP000767446"/>
    </source>
</evidence>
<dbReference type="EMBL" id="JADQBC010000089">
    <property type="protein sequence ID" value="MBR8828816.1"/>
    <property type="molecule type" value="Genomic_DNA"/>
</dbReference>
<name>A0A941GXB7_9CHRO</name>
<organism evidence="1 2">
    <name type="scientific">Gomphosphaeria aponina SAG 52.96 = DSM 107014</name>
    <dbReference type="NCBI Taxonomy" id="1521640"/>
    <lineage>
        <taxon>Bacteria</taxon>
        <taxon>Bacillati</taxon>
        <taxon>Cyanobacteriota</taxon>
        <taxon>Cyanophyceae</taxon>
        <taxon>Oscillatoriophycideae</taxon>
        <taxon>Chroococcales</taxon>
        <taxon>Gomphosphaeriaceae</taxon>
        <taxon>Gomphosphaeria</taxon>
    </lineage>
</organism>
<comment type="caution">
    <text evidence="1">The sequence shown here is derived from an EMBL/GenBank/DDBJ whole genome shotgun (WGS) entry which is preliminary data.</text>
</comment>
<dbReference type="Proteomes" id="UP000767446">
    <property type="component" value="Unassembled WGS sequence"/>
</dbReference>
<evidence type="ECO:0000313" key="1">
    <source>
        <dbReference type="EMBL" id="MBR8828816.1"/>
    </source>
</evidence>
<protein>
    <submittedName>
        <fullName evidence="1">DUF2993 domain-containing protein</fullName>
    </submittedName>
</protein>
<sequence>MELIAILLSSLLTLISSTGLLIDKAIANTLRSRLEEVEQLEVRVDNTPSYQILQGKINRIRIASRGVQPTPNLRIEVLEIETDPINIDLQNLRQKGISSFQESLREPVTAGVRLVLTEADINQALAAKAIQSRIEELLKKLSGSGSRSYEVVNPQIDLLGDDRLKIMVQLRRSQDAEPLNINLELGVKVVEGRTLDLINPVGTANGRALSSRLLNGFAERLSSRLDLRRLEKSGTMAKILQLDQDQDEIELAAIFSVANRTQPTVTQDK</sequence>
<dbReference type="InterPro" id="IPR021373">
    <property type="entry name" value="DUF2993"/>
</dbReference>
<dbReference type="Pfam" id="PF11209">
    <property type="entry name" value="LmeA"/>
    <property type="match status" value="1"/>
</dbReference>
<reference evidence="1" key="1">
    <citation type="submission" date="2021-02" db="EMBL/GenBank/DDBJ databases">
        <title>Metagenome analyses of Stigonema ocellatum DSM 106950, Chlorogloea purpurea SAG 13.99 and Gomphosphaeria aponina DSM 107014.</title>
        <authorList>
            <person name="Marter P."/>
            <person name="Huang S."/>
        </authorList>
    </citation>
    <scope>NUCLEOTIDE SEQUENCE</scope>
    <source>
        <strain evidence="1">JP213</strain>
    </source>
</reference>